<gene>
    <name evidence="1" type="ORF">BWQ96_10142</name>
</gene>
<dbReference type="Proteomes" id="UP000247409">
    <property type="component" value="Unassembled WGS sequence"/>
</dbReference>
<dbReference type="EMBL" id="NBIV01000353">
    <property type="protein sequence ID" value="PXF40150.1"/>
    <property type="molecule type" value="Genomic_DNA"/>
</dbReference>
<dbReference type="AlphaFoldDB" id="A0A2V3IG51"/>
<organism evidence="1 2">
    <name type="scientific">Gracilariopsis chorda</name>
    <dbReference type="NCBI Taxonomy" id="448386"/>
    <lineage>
        <taxon>Eukaryota</taxon>
        <taxon>Rhodophyta</taxon>
        <taxon>Florideophyceae</taxon>
        <taxon>Rhodymeniophycidae</taxon>
        <taxon>Gracilariales</taxon>
        <taxon>Gracilariaceae</taxon>
        <taxon>Gracilariopsis</taxon>
    </lineage>
</organism>
<evidence type="ECO:0000313" key="1">
    <source>
        <dbReference type="EMBL" id="PXF40150.1"/>
    </source>
</evidence>
<sequence length="138" mass="14658">MELEIAIIDMTTTVRPGIKLYPNCSRRATLFYDTDNDIIVLAVTTESGSVHIEVSQGLATVNAVLEGAEVDLALLGAFGGAVSKTASSAVTIATKAAMDAKMVVGQEAAETEQVTVLLARVLSPQRLLHFPNLLRSSW</sequence>
<protein>
    <submittedName>
        <fullName evidence="1">Uncharacterized protein</fullName>
    </submittedName>
</protein>
<name>A0A2V3IG51_9FLOR</name>
<keyword evidence="2" id="KW-1185">Reference proteome</keyword>
<evidence type="ECO:0000313" key="2">
    <source>
        <dbReference type="Proteomes" id="UP000247409"/>
    </source>
</evidence>
<proteinExistence type="predicted"/>
<comment type="caution">
    <text evidence="1">The sequence shown here is derived from an EMBL/GenBank/DDBJ whole genome shotgun (WGS) entry which is preliminary data.</text>
</comment>
<reference evidence="1 2" key="1">
    <citation type="journal article" date="2018" name="Mol. Biol. Evol.">
        <title>Analysis of the draft genome of the red seaweed Gracilariopsis chorda provides insights into genome size evolution in Rhodophyta.</title>
        <authorList>
            <person name="Lee J."/>
            <person name="Yang E.C."/>
            <person name="Graf L."/>
            <person name="Yang J.H."/>
            <person name="Qiu H."/>
            <person name="Zel Zion U."/>
            <person name="Chan C.X."/>
            <person name="Stephens T.G."/>
            <person name="Weber A.P.M."/>
            <person name="Boo G.H."/>
            <person name="Boo S.M."/>
            <person name="Kim K.M."/>
            <person name="Shin Y."/>
            <person name="Jung M."/>
            <person name="Lee S.J."/>
            <person name="Yim H.S."/>
            <person name="Lee J.H."/>
            <person name="Bhattacharya D."/>
            <person name="Yoon H.S."/>
        </authorList>
    </citation>
    <scope>NUCLEOTIDE SEQUENCE [LARGE SCALE GENOMIC DNA]</scope>
    <source>
        <strain evidence="1 2">SKKU-2015</strain>
        <tissue evidence="1">Whole body</tissue>
    </source>
</reference>
<accession>A0A2V3IG51</accession>